<sequence length="42" mass="4468">VPLIETAAPRAREGYACRRLGARNSAHAYAILVYAGLLVGIN</sequence>
<name>A0A382CHT0_9ZZZZ</name>
<dbReference type="EMBL" id="UINC01034594">
    <property type="protein sequence ID" value="SVB25676.1"/>
    <property type="molecule type" value="Genomic_DNA"/>
</dbReference>
<dbReference type="AlphaFoldDB" id="A0A382CHT0"/>
<organism evidence="1">
    <name type="scientific">marine metagenome</name>
    <dbReference type="NCBI Taxonomy" id="408172"/>
    <lineage>
        <taxon>unclassified sequences</taxon>
        <taxon>metagenomes</taxon>
        <taxon>ecological metagenomes</taxon>
    </lineage>
</organism>
<gene>
    <name evidence="1" type="ORF">METZ01_LOCUS178530</name>
</gene>
<accession>A0A382CHT0</accession>
<feature type="non-terminal residue" evidence="1">
    <location>
        <position position="1"/>
    </location>
</feature>
<reference evidence="1" key="1">
    <citation type="submission" date="2018-05" db="EMBL/GenBank/DDBJ databases">
        <authorList>
            <person name="Lanie J.A."/>
            <person name="Ng W.-L."/>
            <person name="Kazmierczak K.M."/>
            <person name="Andrzejewski T.M."/>
            <person name="Davidsen T.M."/>
            <person name="Wayne K.J."/>
            <person name="Tettelin H."/>
            <person name="Glass J.I."/>
            <person name="Rusch D."/>
            <person name="Podicherti R."/>
            <person name="Tsui H.-C.T."/>
            <person name="Winkler M.E."/>
        </authorList>
    </citation>
    <scope>NUCLEOTIDE SEQUENCE</scope>
</reference>
<protein>
    <submittedName>
        <fullName evidence="1">Uncharacterized protein</fullName>
    </submittedName>
</protein>
<proteinExistence type="predicted"/>
<evidence type="ECO:0000313" key="1">
    <source>
        <dbReference type="EMBL" id="SVB25676.1"/>
    </source>
</evidence>